<evidence type="ECO:0000313" key="3">
    <source>
        <dbReference type="EMBL" id="OGK19574.1"/>
    </source>
</evidence>
<reference evidence="3 4" key="1">
    <citation type="journal article" date="2016" name="Nat. Commun.">
        <title>Thousands of microbial genomes shed light on interconnected biogeochemical processes in an aquifer system.</title>
        <authorList>
            <person name="Anantharaman K."/>
            <person name="Brown C.T."/>
            <person name="Hug L.A."/>
            <person name="Sharon I."/>
            <person name="Castelle C.J."/>
            <person name="Probst A.J."/>
            <person name="Thomas B.C."/>
            <person name="Singh A."/>
            <person name="Wilkins M.J."/>
            <person name="Karaoz U."/>
            <person name="Brodie E.L."/>
            <person name="Williams K.H."/>
            <person name="Hubbard S.S."/>
            <person name="Banfield J.F."/>
        </authorList>
    </citation>
    <scope>NUCLEOTIDE SEQUENCE [LARGE SCALE GENOMIC DNA]</scope>
</reference>
<proteinExistence type="predicted"/>
<dbReference type="Gene3D" id="1.10.260.40">
    <property type="entry name" value="lambda repressor-like DNA-binding domains"/>
    <property type="match status" value="1"/>
</dbReference>
<dbReference type="AlphaFoldDB" id="A0A1F7GL77"/>
<feature type="domain" description="HTH cro/C1-type" evidence="2">
    <location>
        <begin position="45"/>
        <end position="99"/>
    </location>
</feature>
<accession>A0A1F7GL77</accession>
<dbReference type="GO" id="GO:0003677">
    <property type="term" value="F:DNA binding"/>
    <property type="evidence" value="ECO:0007669"/>
    <property type="project" value="UniProtKB-KW"/>
</dbReference>
<name>A0A1F7GL77_9BACT</name>
<keyword evidence="1" id="KW-0238">DNA-binding</keyword>
<dbReference type="PANTHER" id="PTHR46558:SF4">
    <property type="entry name" value="DNA-BIDING PHAGE PROTEIN"/>
    <property type="match status" value="1"/>
</dbReference>
<dbReference type="PANTHER" id="PTHR46558">
    <property type="entry name" value="TRACRIPTIONAL REGULATORY PROTEIN-RELATED-RELATED"/>
    <property type="match status" value="1"/>
</dbReference>
<protein>
    <submittedName>
        <fullName evidence="3">Transcriptional regulator</fullName>
    </submittedName>
</protein>
<dbReference type="PROSITE" id="PS50943">
    <property type="entry name" value="HTH_CROC1"/>
    <property type="match status" value="1"/>
</dbReference>
<dbReference type="SMART" id="SM00530">
    <property type="entry name" value="HTH_XRE"/>
    <property type="match status" value="1"/>
</dbReference>
<organism evidence="3 4">
    <name type="scientific">Candidatus Roizmanbacteria bacterium RIFCSPHIGHO2_01_FULL_39_24</name>
    <dbReference type="NCBI Taxonomy" id="1802032"/>
    <lineage>
        <taxon>Bacteria</taxon>
        <taxon>Candidatus Roizmaniibacteriota</taxon>
    </lineage>
</organism>
<dbReference type="CDD" id="cd00093">
    <property type="entry name" value="HTH_XRE"/>
    <property type="match status" value="1"/>
</dbReference>
<dbReference type="EMBL" id="MFZH01000009">
    <property type="protein sequence ID" value="OGK19574.1"/>
    <property type="molecule type" value="Genomic_DNA"/>
</dbReference>
<evidence type="ECO:0000259" key="2">
    <source>
        <dbReference type="PROSITE" id="PS50943"/>
    </source>
</evidence>
<comment type="caution">
    <text evidence="3">The sequence shown here is derived from an EMBL/GenBank/DDBJ whole genome shotgun (WGS) entry which is preliminary data.</text>
</comment>
<dbReference type="InterPro" id="IPR001387">
    <property type="entry name" value="Cro/C1-type_HTH"/>
</dbReference>
<dbReference type="InterPro" id="IPR010982">
    <property type="entry name" value="Lambda_DNA-bd_dom_sf"/>
</dbReference>
<sequence length="104" mass="12080">MNKYILPKDRHHLDFDEYLKEKLKNPAFKAEFDRQQPEFAVIQAMIEARSKKKITQKNLAEKIGTKQSVISRLESGNANPSLNFLKKFAQALDTTLQIRFVKNS</sequence>
<evidence type="ECO:0000313" key="4">
    <source>
        <dbReference type="Proteomes" id="UP000176850"/>
    </source>
</evidence>
<dbReference type="SUPFAM" id="SSF47413">
    <property type="entry name" value="lambda repressor-like DNA-binding domains"/>
    <property type="match status" value="1"/>
</dbReference>
<evidence type="ECO:0000256" key="1">
    <source>
        <dbReference type="ARBA" id="ARBA00023125"/>
    </source>
</evidence>
<dbReference type="Pfam" id="PF01381">
    <property type="entry name" value="HTH_3"/>
    <property type="match status" value="1"/>
</dbReference>
<gene>
    <name evidence="3" type="ORF">A2799_00355</name>
</gene>
<dbReference type="Proteomes" id="UP000176850">
    <property type="component" value="Unassembled WGS sequence"/>
</dbReference>